<dbReference type="InterPro" id="IPR050951">
    <property type="entry name" value="Retrovirus_Pol_polyprotein"/>
</dbReference>
<dbReference type="PANTHER" id="PTHR37984:SF5">
    <property type="entry name" value="PROTEIN NYNRIN-LIKE"/>
    <property type="match status" value="1"/>
</dbReference>
<feature type="domain" description="Integrase zinc-binding" evidence="3">
    <location>
        <begin position="103"/>
        <end position="137"/>
    </location>
</feature>
<comment type="caution">
    <text evidence="4">The sequence shown here is derived from an EMBL/GenBank/DDBJ whole genome shotgun (WGS) entry which is preliminary data.</text>
</comment>
<organism evidence="4 5">
    <name type="scientific">Tanacetum coccineum</name>
    <dbReference type="NCBI Taxonomy" id="301880"/>
    <lineage>
        <taxon>Eukaryota</taxon>
        <taxon>Viridiplantae</taxon>
        <taxon>Streptophyta</taxon>
        <taxon>Embryophyta</taxon>
        <taxon>Tracheophyta</taxon>
        <taxon>Spermatophyta</taxon>
        <taxon>Magnoliopsida</taxon>
        <taxon>eudicotyledons</taxon>
        <taxon>Gunneridae</taxon>
        <taxon>Pentapetalae</taxon>
        <taxon>asterids</taxon>
        <taxon>campanulids</taxon>
        <taxon>Asterales</taxon>
        <taxon>Asteraceae</taxon>
        <taxon>Asteroideae</taxon>
        <taxon>Anthemideae</taxon>
        <taxon>Anthemidinae</taxon>
        <taxon>Tanacetum</taxon>
    </lineage>
</organism>
<dbReference type="Proteomes" id="UP001151760">
    <property type="component" value="Unassembled WGS sequence"/>
</dbReference>
<dbReference type="SUPFAM" id="SSF56672">
    <property type="entry name" value="DNA/RNA polymerases"/>
    <property type="match status" value="1"/>
</dbReference>
<keyword evidence="4" id="KW-0695">RNA-directed DNA polymerase</keyword>
<evidence type="ECO:0000313" key="4">
    <source>
        <dbReference type="EMBL" id="GJT15913.1"/>
    </source>
</evidence>
<evidence type="ECO:0000256" key="1">
    <source>
        <dbReference type="ARBA" id="ARBA00023268"/>
    </source>
</evidence>
<sequence length="223" mass="25019">MYIWGENQESAFQLLKQKLYESPILALLEGNDDIVVDCDASYQGLGAMPLRGRKQIKPLRVRSLVMILHPKLPSQILEAQIKAIKEENIEVENLRGLDKGFCSDKMYQDLKKLYWLPNIKAIIVEYVGKCLTCSRVKEGMSVAIGFDFNRDFLHGNGKDLMMGFINKTTQKIIFYGMECCISIISDRDSHFAHPDSGSSMQSALGVIDSESGGKRTPGTLDSF</sequence>
<evidence type="ECO:0000313" key="5">
    <source>
        <dbReference type="Proteomes" id="UP001151760"/>
    </source>
</evidence>
<dbReference type="PANTHER" id="PTHR37984">
    <property type="entry name" value="PROTEIN CBG26694"/>
    <property type="match status" value="1"/>
</dbReference>
<keyword evidence="4" id="KW-0808">Transferase</keyword>
<proteinExistence type="predicted"/>
<dbReference type="Pfam" id="PF17921">
    <property type="entry name" value="Integrase_H2C2"/>
    <property type="match status" value="1"/>
</dbReference>
<protein>
    <submittedName>
        <fullName evidence="4">Reverse transcriptase domain-containing protein</fullName>
    </submittedName>
</protein>
<dbReference type="InterPro" id="IPR041588">
    <property type="entry name" value="Integrase_H2C2"/>
</dbReference>
<keyword evidence="5" id="KW-1185">Reference proteome</keyword>
<keyword evidence="4" id="KW-0548">Nucleotidyltransferase</keyword>
<reference evidence="4" key="2">
    <citation type="submission" date="2022-01" db="EMBL/GenBank/DDBJ databases">
        <authorList>
            <person name="Yamashiro T."/>
            <person name="Shiraishi A."/>
            <person name="Satake H."/>
            <person name="Nakayama K."/>
        </authorList>
    </citation>
    <scope>NUCLEOTIDE SEQUENCE</scope>
</reference>
<dbReference type="EMBL" id="BQNB010013434">
    <property type="protein sequence ID" value="GJT15913.1"/>
    <property type="molecule type" value="Genomic_DNA"/>
</dbReference>
<dbReference type="InterPro" id="IPR041577">
    <property type="entry name" value="RT_RNaseH_2"/>
</dbReference>
<accession>A0ABQ5BQ49</accession>
<evidence type="ECO:0000259" key="3">
    <source>
        <dbReference type="Pfam" id="PF17921"/>
    </source>
</evidence>
<evidence type="ECO:0000259" key="2">
    <source>
        <dbReference type="Pfam" id="PF17919"/>
    </source>
</evidence>
<name>A0ABQ5BQ49_9ASTR</name>
<gene>
    <name evidence="4" type="ORF">Tco_0874619</name>
</gene>
<dbReference type="InterPro" id="IPR043502">
    <property type="entry name" value="DNA/RNA_pol_sf"/>
</dbReference>
<dbReference type="Gene3D" id="1.10.340.70">
    <property type="match status" value="1"/>
</dbReference>
<reference evidence="4" key="1">
    <citation type="journal article" date="2022" name="Int. J. Mol. Sci.">
        <title>Draft Genome of Tanacetum Coccineum: Genomic Comparison of Closely Related Tanacetum-Family Plants.</title>
        <authorList>
            <person name="Yamashiro T."/>
            <person name="Shiraishi A."/>
            <person name="Nakayama K."/>
            <person name="Satake H."/>
        </authorList>
    </citation>
    <scope>NUCLEOTIDE SEQUENCE</scope>
</reference>
<dbReference type="GO" id="GO:0003964">
    <property type="term" value="F:RNA-directed DNA polymerase activity"/>
    <property type="evidence" value="ECO:0007669"/>
    <property type="project" value="UniProtKB-KW"/>
</dbReference>
<keyword evidence="1" id="KW-0511">Multifunctional enzyme</keyword>
<feature type="domain" description="Reverse transcriptase/retrotransposon-derived protein RNase H-like" evidence="2">
    <location>
        <begin position="4"/>
        <end position="54"/>
    </location>
</feature>
<dbReference type="Pfam" id="PF17919">
    <property type="entry name" value="RT_RNaseH_2"/>
    <property type="match status" value="1"/>
</dbReference>